<feature type="region of interest" description="Disordered" evidence="2">
    <location>
        <begin position="604"/>
        <end position="688"/>
    </location>
</feature>
<evidence type="ECO:0000313" key="4">
    <source>
        <dbReference type="EMBL" id="GFO22111.1"/>
    </source>
</evidence>
<keyword evidence="1" id="KW-0343">GTPase activation</keyword>
<dbReference type="InterPro" id="IPR000331">
    <property type="entry name" value="Rap/Ran_GAP_dom"/>
</dbReference>
<dbReference type="Gene3D" id="6.10.140.210">
    <property type="match status" value="1"/>
</dbReference>
<evidence type="ECO:0000256" key="2">
    <source>
        <dbReference type="SAM" id="MobiDB-lite"/>
    </source>
</evidence>
<name>A0AAV4BSQ8_9GAST</name>
<feature type="compositionally biased region" description="Polar residues" evidence="2">
    <location>
        <begin position="532"/>
        <end position="548"/>
    </location>
</feature>
<dbReference type="PANTHER" id="PTHR15711">
    <property type="entry name" value="RAP GTPASE-ACTIVATING PROTEIN"/>
    <property type="match status" value="1"/>
</dbReference>
<feature type="compositionally biased region" description="Gly residues" evidence="2">
    <location>
        <begin position="75"/>
        <end position="91"/>
    </location>
</feature>
<dbReference type="SUPFAM" id="SSF111347">
    <property type="entry name" value="Rap/Ran-GAP"/>
    <property type="match status" value="1"/>
</dbReference>
<dbReference type="Gene3D" id="3.40.50.11210">
    <property type="entry name" value="Rap/Ran-GAP"/>
    <property type="match status" value="1"/>
</dbReference>
<feature type="compositionally biased region" description="Basic and acidic residues" evidence="2">
    <location>
        <begin position="549"/>
        <end position="562"/>
    </location>
</feature>
<dbReference type="Pfam" id="PF21022">
    <property type="entry name" value="Rap-GAP_dimer"/>
    <property type="match status" value="1"/>
</dbReference>
<dbReference type="AlphaFoldDB" id="A0AAV4BSQ8"/>
<feature type="region of interest" description="Disordered" evidence="2">
    <location>
        <begin position="58"/>
        <end position="110"/>
    </location>
</feature>
<gene>
    <name evidence="4" type="ORF">PoB_004861600</name>
</gene>
<dbReference type="FunFam" id="3.40.50.11210:FF:000001">
    <property type="entry name" value="Ral GTPase-activating protein subunit alpha-1 isoform 1"/>
    <property type="match status" value="1"/>
</dbReference>
<feature type="region of interest" description="Disordered" evidence="2">
    <location>
        <begin position="1"/>
        <end position="28"/>
    </location>
</feature>
<evidence type="ECO:0000259" key="3">
    <source>
        <dbReference type="PROSITE" id="PS50085"/>
    </source>
</evidence>
<organism evidence="4 5">
    <name type="scientific">Plakobranchus ocellatus</name>
    <dbReference type="NCBI Taxonomy" id="259542"/>
    <lineage>
        <taxon>Eukaryota</taxon>
        <taxon>Metazoa</taxon>
        <taxon>Spiralia</taxon>
        <taxon>Lophotrochozoa</taxon>
        <taxon>Mollusca</taxon>
        <taxon>Gastropoda</taxon>
        <taxon>Heterobranchia</taxon>
        <taxon>Euthyneura</taxon>
        <taxon>Panpulmonata</taxon>
        <taxon>Sacoglossa</taxon>
        <taxon>Placobranchoidea</taxon>
        <taxon>Plakobranchidae</taxon>
        <taxon>Plakobranchus</taxon>
    </lineage>
</organism>
<dbReference type="PROSITE" id="PS50085">
    <property type="entry name" value="RAPGAP"/>
    <property type="match status" value="1"/>
</dbReference>
<sequence length="716" mass="77144">MRLILKKKKKSASMNFSDTSPPPTVNEDQRKNIQQILQGEGPYPMVVLPPRGGYWLEGEEGFITSSGDNQSGGTCDDGGSTGGGGGGGGGSCSSNNSSSVHESIPSLHPSASEMSIDTDFTAQCYRCDFFGKEHLNFYAIDDNLGPVVLSMKKESIPTDSINAIVRTRFCTRQDLILMSAIDIPSPAKIARCICEEITTEKFDPVLSLKGSELIMSYDEHVLTHNFKFGVIYQKKGQTCEEELFGNKTHSPAMDEFLNTMGDRVQLKDFKGFRGGLDTTHCQTGAESVYTRFNGKEVMFHVSTLLPYTEGDSQQLQRKRHIGNDIVAIVFQEENTPFVPDMIASHFLHCFIVVQPVTSATEPLKYKVSVAARKDVPRFYPVLPPSAEIVAGEEFREFLLTKLINAEFACYKAEQFAKLGHRTRTSLLESLYHDLHKRNLELLGLTGSGSLTTLTSAGSGTGKESSSRLLDSVKRAFSGKGRTASQEIIAAAGGGGSGGGGGSSGGGSGSKKVNGLATVGEDEKGTGSPVRKSPSTPRNLVRQVSTTFEKSGKSNRDSRGNLRIDSSHSLLSYQACASPPPSPQSSPSSVSSITRINQLIQISRSNSESSFNSMDDFPHNNNSSGSSSTNNSSIVHANNTHNNYSSGSNNNNNNNINTTMSTSTSSTANSHNFRGRTETEDSDLGMENLSSSGTIHALSANSTTPYRGEYVFSLEND</sequence>
<reference evidence="4 5" key="1">
    <citation type="journal article" date="2021" name="Elife">
        <title>Chloroplast acquisition without the gene transfer in kleptoplastic sea slugs, Plakobranchus ocellatus.</title>
        <authorList>
            <person name="Maeda T."/>
            <person name="Takahashi S."/>
            <person name="Yoshida T."/>
            <person name="Shimamura S."/>
            <person name="Takaki Y."/>
            <person name="Nagai Y."/>
            <person name="Toyoda A."/>
            <person name="Suzuki Y."/>
            <person name="Arimoto A."/>
            <person name="Ishii H."/>
            <person name="Satoh N."/>
            <person name="Nishiyama T."/>
            <person name="Hasebe M."/>
            <person name="Maruyama T."/>
            <person name="Minagawa J."/>
            <person name="Obokata J."/>
            <person name="Shigenobu S."/>
        </authorList>
    </citation>
    <scope>NUCLEOTIDE SEQUENCE [LARGE SCALE GENOMIC DNA]</scope>
</reference>
<dbReference type="InterPro" id="IPR050989">
    <property type="entry name" value="Rap1_Ran_GAP"/>
</dbReference>
<feature type="non-terminal residue" evidence="4">
    <location>
        <position position="716"/>
    </location>
</feature>
<comment type="caution">
    <text evidence="4">The sequence shown here is derived from an EMBL/GenBank/DDBJ whole genome shotgun (WGS) entry which is preliminary data.</text>
</comment>
<protein>
    <recommendedName>
        <fullName evidence="3">Rap-GAP domain-containing protein</fullName>
    </recommendedName>
</protein>
<accession>A0AAV4BSQ8</accession>
<dbReference type="PANTHER" id="PTHR15711:SF32">
    <property type="entry name" value="RAP GTPASE ACTIVATING PROTEIN 1, ISOFORM H"/>
    <property type="match status" value="1"/>
</dbReference>
<dbReference type="Proteomes" id="UP000735302">
    <property type="component" value="Unassembled WGS sequence"/>
</dbReference>
<feature type="compositionally biased region" description="Basic residues" evidence="2">
    <location>
        <begin position="1"/>
        <end position="11"/>
    </location>
</feature>
<feature type="compositionally biased region" description="Gly residues" evidence="2">
    <location>
        <begin position="491"/>
        <end position="508"/>
    </location>
</feature>
<dbReference type="Pfam" id="PF02145">
    <property type="entry name" value="Rap_GAP"/>
    <property type="match status" value="1"/>
</dbReference>
<feature type="region of interest" description="Disordered" evidence="2">
    <location>
        <begin position="572"/>
        <end position="591"/>
    </location>
</feature>
<evidence type="ECO:0000313" key="5">
    <source>
        <dbReference type="Proteomes" id="UP000735302"/>
    </source>
</evidence>
<feature type="compositionally biased region" description="Low complexity" evidence="2">
    <location>
        <begin position="619"/>
        <end position="671"/>
    </location>
</feature>
<dbReference type="GO" id="GO:0051056">
    <property type="term" value="P:regulation of small GTPase mediated signal transduction"/>
    <property type="evidence" value="ECO:0007669"/>
    <property type="project" value="InterPro"/>
</dbReference>
<dbReference type="InterPro" id="IPR035974">
    <property type="entry name" value="Rap/Ran-GAP_sf"/>
</dbReference>
<dbReference type="EMBL" id="BLXT01005315">
    <property type="protein sequence ID" value="GFO22111.1"/>
    <property type="molecule type" value="Genomic_DNA"/>
</dbReference>
<proteinExistence type="predicted"/>
<dbReference type="GO" id="GO:0005096">
    <property type="term" value="F:GTPase activator activity"/>
    <property type="evidence" value="ECO:0007669"/>
    <property type="project" value="UniProtKB-KW"/>
</dbReference>
<keyword evidence="5" id="KW-1185">Reference proteome</keyword>
<feature type="domain" description="Rap-GAP" evidence="3">
    <location>
        <begin position="214"/>
        <end position="430"/>
    </location>
</feature>
<dbReference type="GO" id="GO:0005737">
    <property type="term" value="C:cytoplasm"/>
    <property type="evidence" value="ECO:0007669"/>
    <property type="project" value="TreeGrafter"/>
</dbReference>
<evidence type="ECO:0000256" key="1">
    <source>
        <dbReference type="ARBA" id="ARBA00022468"/>
    </source>
</evidence>
<feature type="region of interest" description="Disordered" evidence="2">
    <location>
        <begin position="489"/>
        <end position="562"/>
    </location>
</feature>